<gene>
    <name evidence="1" type="ORF">GMARGA_LOCUS27236</name>
</gene>
<proteinExistence type="predicted"/>
<organism evidence="1 2">
    <name type="scientific">Gigaspora margarita</name>
    <dbReference type="NCBI Taxonomy" id="4874"/>
    <lineage>
        <taxon>Eukaryota</taxon>
        <taxon>Fungi</taxon>
        <taxon>Fungi incertae sedis</taxon>
        <taxon>Mucoromycota</taxon>
        <taxon>Glomeromycotina</taxon>
        <taxon>Glomeromycetes</taxon>
        <taxon>Diversisporales</taxon>
        <taxon>Gigasporaceae</taxon>
        <taxon>Gigaspora</taxon>
    </lineage>
</organism>
<comment type="caution">
    <text evidence="1">The sequence shown here is derived from an EMBL/GenBank/DDBJ whole genome shotgun (WGS) entry which is preliminary data.</text>
</comment>
<dbReference type="EMBL" id="CAJVQB010033033">
    <property type="protein sequence ID" value="CAG8819170.1"/>
    <property type="molecule type" value="Genomic_DNA"/>
</dbReference>
<keyword evidence="2" id="KW-1185">Reference proteome</keyword>
<protein>
    <submittedName>
        <fullName evidence="1">41057_t:CDS:1</fullName>
    </submittedName>
</protein>
<evidence type="ECO:0000313" key="1">
    <source>
        <dbReference type="EMBL" id="CAG8819170.1"/>
    </source>
</evidence>
<accession>A0ABN7W724</accession>
<reference evidence="1 2" key="1">
    <citation type="submission" date="2021-06" db="EMBL/GenBank/DDBJ databases">
        <authorList>
            <person name="Kallberg Y."/>
            <person name="Tangrot J."/>
            <person name="Rosling A."/>
        </authorList>
    </citation>
    <scope>NUCLEOTIDE SEQUENCE [LARGE SCALE GENOMIC DNA]</scope>
    <source>
        <strain evidence="1 2">120-4 pot B 10/14</strain>
    </source>
</reference>
<sequence length="103" mass="12023">LTSDFEECDVLPAIEHFKYSYTSEQIKEYLESKIKEFGLNRKIICAITDNKTNIKKAIKDLNTKNPVQEHNFEYIPENLSDAKDNEIEKPIIILRTIKDTKTC</sequence>
<evidence type="ECO:0000313" key="2">
    <source>
        <dbReference type="Proteomes" id="UP000789901"/>
    </source>
</evidence>
<name>A0ABN7W724_GIGMA</name>
<dbReference type="Proteomes" id="UP000789901">
    <property type="component" value="Unassembled WGS sequence"/>
</dbReference>
<feature type="non-terminal residue" evidence="1">
    <location>
        <position position="1"/>
    </location>
</feature>